<comment type="caution">
    <text evidence="1">The sequence shown here is derived from an EMBL/GenBank/DDBJ whole genome shotgun (WGS) entry which is preliminary data.</text>
</comment>
<gene>
    <name evidence="1" type="ORF">DMY87_23435</name>
</gene>
<evidence type="ECO:0000313" key="1">
    <source>
        <dbReference type="EMBL" id="PYB69691.1"/>
    </source>
</evidence>
<dbReference type="EMBL" id="QJRY01000014">
    <property type="protein sequence ID" value="PYB69691.1"/>
    <property type="molecule type" value="Genomic_DNA"/>
</dbReference>
<dbReference type="RefSeq" id="WP_110794066.1">
    <property type="nucleotide sequence ID" value="NZ_QJRY01000014.1"/>
</dbReference>
<sequence length="88" mass="9221">MKPIDSLVLGTVNAPYSKKLDAAGLVACILDPDESKAAAGPMSSFFYEISPALQMQFAEAHSIPTAALRAAAAAFDTWSGQKNHLLVA</sequence>
<proteinExistence type="predicted"/>
<protein>
    <submittedName>
        <fullName evidence="1">Uncharacterized protein</fullName>
    </submittedName>
</protein>
<dbReference type="Proteomes" id="UP000247536">
    <property type="component" value="Unassembled WGS sequence"/>
</dbReference>
<name>A0ABX5NP84_9HYPH</name>
<reference evidence="1 2" key="1">
    <citation type="submission" date="2018-06" db="EMBL/GenBank/DDBJ databases">
        <title>Rhizobium wuzhouense sp. nov., isolated from roots of Oryza officinalis.</title>
        <authorList>
            <person name="Yuan T."/>
        </authorList>
    </citation>
    <scope>NUCLEOTIDE SEQUENCE [LARGE SCALE GENOMIC DNA]</scope>
    <source>
        <strain evidence="1 2">W44</strain>
    </source>
</reference>
<evidence type="ECO:0000313" key="2">
    <source>
        <dbReference type="Proteomes" id="UP000247536"/>
    </source>
</evidence>
<organism evidence="1 2">
    <name type="scientific">Rhizobium wuzhouense</name>
    <dbReference type="NCBI Taxonomy" id="1986026"/>
    <lineage>
        <taxon>Bacteria</taxon>
        <taxon>Pseudomonadati</taxon>
        <taxon>Pseudomonadota</taxon>
        <taxon>Alphaproteobacteria</taxon>
        <taxon>Hyphomicrobiales</taxon>
        <taxon>Rhizobiaceae</taxon>
        <taxon>Rhizobium/Agrobacterium group</taxon>
        <taxon>Rhizobium</taxon>
    </lineage>
</organism>
<accession>A0ABX5NP84</accession>
<keyword evidence="2" id="KW-1185">Reference proteome</keyword>